<evidence type="ECO:0000256" key="6">
    <source>
        <dbReference type="SAM" id="Phobius"/>
    </source>
</evidence>
<keyword evidence="5 6" id="KW-0472">Membrane</keyword>
<dbReference type="EMBL" id="LRPC01000023">
    <property type="protein sequence ID" value="KYG75244.1"/>
    <property type="molecule type" value="Genomic_DNA"/>
</dbReference>
<evidence type="ECO:0000259" key="7">
    <source>
        <dbReference type="Pfam" id="PF02687"/>
    </source>
</evidence>
<feature type="transmembrane region" description="Helical" evidence="6">
    <location>
        <begin position="97"/>
        <end position="121"/>
    </location>
</feature>
<dbReference type="STRING" id="333140.AWW68_10580"/>
<comment type="caution">
    <text evidence="8">The sequence shown here is derived from an EMBL/GenBank/DDBJ whole genome shotgun (WGS) entry which is preliminary data.</text>
</comment>
<gene>
    <name evidence="8" type="ORF">AWW68_10580</name>
</gene>
<reference evidence="8 9" key="1">
    <citation type="submission" date="2016-01" db="EMBL/GenBank/DDBJ databases">
        <title>Genome sequencing of Roseivirga spongicola UST030701-084.</title>
        <authorList>
            <person name="Selvaratnam C."/>
            <person name="Thevarajoo S."/>
            <person name="Goh K.M."/>
            <person name="Ee R."/>
            <person name="Chan K.-G."/>
            <person name="Chong C.S."/>
        </authorList>
    </citation>
    <scope>NUCLEOTIDE SEQUENCE [LARGE SCALE GENOMIC DNA]</scope>
    <source>
        <strain evidence="8 9">UST030701-084</strain>
    </source>
</reference>
<feature type="transmembrane region" description="Helical" evidence="6">
    <location>
        <begin position="489"/>
        <end position="513"/>
    </location>
</feature>
<keyword evidence="4 6" id="KW-1133">Transmembrane helix</keyword>
<comment type="subcellular location">
    <subcellularLocation>
        <location evidence="1">Cell membrane</location>
        <topology evidence="1">Multi-pass membrane protein</topology>
    </subcellularLocation>
</comment>
<feature type="transmembrane region" description="Helical" evidence="6">
    <location>
        <begin position="402"/>
        <end position="424"/>
    </location>
</feature>
<dbReference type="PANTHER" id="PTHR30572:SF18">
    <property type="entry name" value="ABC-TYPE MACROLIDE FAMILY EXPORT SYSTEM PERMEASE COMPONENT 2"/>
    <property type="match status" value="1"/>
</dbReference>
<feature type="transmembrane region" description="Helical" evidence="6">
    <location>
        <begin position="790"/>
        <end position="811"/>
    </location>
</feature>
<dbReference type="GO" id="GO:0022857">
    <property type="term" value="F:transmembrane transporter activity"/>
    <property type="evidence" value="ECO:0007669"/>
    <property type="project" value="TreeGrafter"/>
</dbReference>
<evidence type="ECO:0000313" key="9">
    <source>
        <dbReference type="Proteomes" id="UP000075606"/>
    </source>
</evidence>
<evidence type="ECO:0000256" key="3">
    <source>
        <dbReference type="ARBA" id="ARBA00022692"/>
    </source>
</evidence>
<dbReference type="InterPro" id="IPR003838">
    <property type="entry name" value="ABC3_permease_C"/>
</dbReference>
<feature type="transmembrane region" description="Helical" evidence="6">
    <location>
        <begin position="444"/>
        <end position="468"/>
    </location>
</feature>
<keyword evidence="2" id="KW-1003">Cell membrane</keyword>
<dbReference type="OrthoDB" id="5933722at2"/>
<proteinExistence type="predicted"/>
<dbReference type="AlphaFoldDB" id="A0A150X985"/>
<dbReference type="Pfam" id="PF02687">
    <property type="entry name" value="FtsX"/>
    <property type="match status" value="2"/>
</dbReference>
<dbReference type="GO" id="GO:0005886">
    <property type="term" value="C:plasma membrane"/>
    <property type="evidence" value="ECO:0007669"/>
    <property type="project" value="UniProtKB-SubCell"/>
</dbReference>
<dbReference type="PANTHER" id="PTHR30572">
    <property type="entry name" value="MEMBRANE COMPONENT OF TRANSPORTER-RELATED"/>
    <property type="match status" value="1"/>
</dbReference>
<name>A0A150X985_9BACT</name>
<dbReference type="RefSeq" id="WP_068221168.1">
    <property type="nucleotide sequence ID" value="NZ_CP139724.1"/>
</dbReference>
<feature type="transmembrane region" description="Helical" evidence="6">
    <location>
        <begin position="354"/>
        <end position="373"/>
    </location>
</feature>
<keyword evidence="3 6" id="KW-0812">Transmembrane</keyword>
<feature type="transmembrane region" description="Helical" evidence="6">
    <location>
        <begin position="831"/>
        <end position="852"/>
    </location>
</feature>
<feature type="domain" description="ABC3 transporter permease C-terminal" evidence="7">
    <location>
        <begin position="747"/>
        <end position="856"/>
    </location>
</feature>
<dbReference type="NCBIfam" id="NF038404">
    <property type="entry name" value="perm_prefix_2"/>
    <property type="match status" value="1"/>
</dbReference>
<protein>
    <recommendedName>
        <fullName evidence="7">ABC3 transporter permease C-terminal domain-containing protein</fullName>
    </recommendedName>
</protein>
<evidence type="ECO:0000313" key="8">
    <source>
        <dbReference type="EMBL" id="KYG75244.1"/>
    </source>
</evidence>
<evidence type="ECO:0000256" key="5">
    <source>
        <dbReference type="ARBA" id="ARBA00023136"/>
    </source>
</evidence>
<feature type="domain" description="ABC3 transporter permease C-terminal" evidence="7">
    <location>
        <begin position="357"/>
        <end position="472"/>
    </location>
</feature>
<evidence type="ECO:0000256" key="2">
    <source>
        <dbReference type="ARBA" id="ARBA00022475"/>
    </source>
</evidence>
<feature type="transmembrane region" description="Helical" evidence="6">
    <location>
        <begin position="743"/>
        <end position="769"/>
    </location>
</feature>
<evidence type="ECO:0000256" key="4">
    <source>
        <dbReference type="ARBA" id="ARBA00022989"/>
    </source>
</evidence>
<evidence type="ECO:0000256" key="1">
    <source>
        <dbReference type="ARBA" id="ARBA00004651"/>
    </source>
</evidence>
<dbReference type="InterPro" id="IPR047699">
    <property type="entry name" value="Permease_put_prefix"/>
</dbReference>
<organism evidence="8 9">
    <name type="scientific">Roseivirga spongicola</name>
    <dbReference type="NCBI Taxonomy" id="333140"/>
    <lineage>
        <taxon>Bacteria</taxon>
        <taxon>Pseudomonadati</taxon>
        <taxon>Bacteroidota</taxon>
        <taxon>Cytophagia</taxon>
        <taxon>Cytophagales</taxon>
        <taxon>Roseivirgaceae</taxon>
        <taxon>Roseivirga</taxon>
    </lineage>
</organism>
<accession>A0A150X985</accession>
<sequence>MENNKTPRFWTKIFKWLCHDSLFEELQGDLEESYINNTNTRGERKAKAIYRKEVLKMVRGSVIQAKLPIPKKLKLSLFRMHFILSLRSIKRNTSFTILNVVGFAAAISVCLFIANTILTAYQLDKSFTNKENIYRISTHIHDRDGSQFTSYSPVYLYGYLNTILPEAKRTTGFKELNRRMSFRGRDIDISSIEASPNFLELLDYKVLEGAIETVIENPSHIALTKDFVDKYSLGPDLIGKDFGGHIISAVLESPKLTSHLGFEWLNYNDQLDYVPPVELKYEYYVDRSRVNYIEIHDNAEIEIIEEKLNRFASNINDTLDTKSYKFQLENLATLGLSKASLYQSDLLTSEGIEVMLIFILIMTVIASINYTNLASAKAMHRLKEIGVRKVIGSKKSHILSQFLIETGLLGLLGLGLGFLIYFWFSKDVGDLIPFGFNPQISAPTILVFIITALLVSLIAGIVPGIFLSKISPLNLFRPKISKKSFSLHTLRKVLLVIQLTVSAFVFVFGSLFWKQYDTYQSEELSMDIRDTYMLDFDWPDSTKHLRALKNEIDKIPEVEASSFMSKLIPIDDVNGLMMIKTESESDSILTSISWADTSFLHTHQPEMKLLNASIIKNNSSSMLVNQSLLDQLNIPLESALGTIIKSGENLHPIAGVFEKSISTNYSPIVSVGKENGDNFSETVILKPNSINNLLIVKVNNQEKSFDKIESEFLNLFPEKQLTFRSIESLARNRYSELRNVLKIFTYVFLCIILITLMGQMGMAIFNANIKAKEIGIRKVLGASVPHLSFNLVKGTLTQVIIALLIAIPIATLLFKNAMGDYRNPIPLTPQLYSSIILIFVLIIVITVVTLIVPRAKANPTESLRNE</sequence>
<dbReference type="InterPro" id="IPR050250">
    <property type="entry name" value="Macrolide_Exporter_MacB"/>
</dbReference>
<keyword evidence="9" id="KW-1185">Reference proteome</keyword>
<dbReference type="Proteomes" id="UP000075606">
    <property type="component" value="Unassembled WGS sequence"/>
</dbReference>